<dbReference type="GO" id="GO:0008170">
    <property type="term" value="F:N-methyltransferase activity"/>
    <property type="evidence" value="ECO:0007669"/>
    <property type="project" value="InterPro"/>
</dbReference>
<dbReference type="PRINTS" id="PR00506">
    <property type="entry name" value="D21N6MTFRASE"/>
</dbReference>
<evidence type="ECO:0000256" key="1">
    <source>
        <dbReference type="ARBA" id="ARBA00022603"/>
    </source>
</evidence>
<protein>
    <recommendedName>
        <fullName evidence="4">DNA methylase N-4/N-6 domain-containing protein</fullName>
    </recommendedName>
</protein>
<evidence type="ECO:0000259" key="4">
    <source>
        <dbReference type="Pfam" id="PF01555"/>
    </source>
</evidence>
<dbReference type="EMBL" id="BARS01036635">
    <property type="protein sequence ID" value="GAG17210.1"/>
    <property type="molecule type" value="Genomic_DNA"/>
</dbReference>
<dbReference type="InterPro" id="IPR029063">
    <property type="entry name" value="SAM-dependent_MTases_sf"/>
</dbReference>
<dbReference type="GO" id="GO:0003677">
    <property type="term" value="F:DNA binding"/>
    <property type="evidence" value="ECO:0007669"/>
    <property type="project" value="InterPro"/>
</dbReference>
<comment type="caution">
    <text evidence="5">The sequence shown here is derived from an EMBL/GenBank/DDBJ whole genome shotgun (WGS) entry which is preliminary data.</text>
</comment>
<sequence length="109" mass="12492">AAPYPQMKSHGVEVHYKPLLWFVKNKRRNKRKYIADVITHDAPEKDAHEWQQPESEAEYFIQRLTKAGELVIDPFCGGGTTAAVAHRMERDFWTSDIDPVALQSGVDRV</sequence>
<gene>
    <name evidence="5" type="ORF">S01H1_56283</name>
</gene>
<evidence type="ECO:0000256" key="3">
    <source>
        <dbReference type="ARBA" id="ARBA00022691"/>
    </source>
</evidence>
<evidence type="ECO:0000313" key="5">
    <source>
        <dbReference type="EMBL" id="GAG17210.1"/>
    </source>
</evidence>
<dbReference type="InterPro" id="IPR002941">
    <property type="entry name" value="DNA_methylase_N4/N6"/>
</dbReference>
<dbReference type="GO" id="GO:0032259">
    <property type="term" value="P:methylation"/>
    <property type="evidence" value="ECO:0007669"/>
    <property type="project" value="UniProtKB-KW"/>
</dbReference>
<organism evidence="5">
    <name type="scientific">marine sediment metagenome</name>
    <dbReference type="NCBI Taxonomy" id="412755"/>
    <lineage>
        <taxon>unclassified sequences</taxon>
        <taxon>metagenomes</taxon>
        <taxon>ecological metagenomes</taxon>
    </lineage>
</organism>
<feature type="domain" description="DNA methylase N-4/N-6" evidence="4">
    <location>
        <begin position="25"/>
        <end position="100"/>
    </location>
</feature>
<proteinExistence type="predicted"/>
<keyword evidence="2" id="KW-0808">Transferase</keyword>
<accession>X0VFY3</accession>
<dbReference type="Pfam" id="PF01555">
    <property type="entry name" value="N6_N4_Mtase"/>
    <property type="match status" value="1"/>
</dbReference>
<reference evidence="5" key="1">
    <citation type="journal article" date="2014" name="Front. Microbiol.">
        <title>High frequency of phylogenetically diverse reductive dehalogenase-homologous genes in deep subseafloor sedimentary metagenomes.</title>
        <authorList>
            <person name="Kawai M."/>
            <person name="Futagami T."/>
            <person name="Toyoda A."/>
            <person name="Takaki Y."/>
            <person name="Nishi S."/>
            <person name="Hori S."/>
            <person name="Arai W."/>
            <person name="Tsubouchi T."/>
            <person name="Morono Y."/>
            <person name="Uchiyama I."/>
            <person name="Ito T."/>
            <person name="Fujiyama A."/>
            <person name="Inagaki F."/>
            <person name="Takami H."/>
        </authorList>
    </citation>
    <scope>NUCLEOTIDE SEQUENCE</scope>
    <source>
        <strain evidence="5">Expedition CK06-06</strain>
    </source>
</reference>
<feature type="non-terminal residue" evidence="5">
    <location>
        <position position="1"/>
    </location>
</feature>
<dbReference type="Gene3D" id="3.40.50.150">
    <property type="entry name" value="Vaccinia Virus protein VP39"/>
    <property type="match status" value="1"/>
</dbReference>
<evidence type="ECO:0000256" key="2">
    <source>
        <dbReference type="ARBA" id="ARBA00022679"/>
    </source>
</evidence>
<dbReference type="AlphaFoldDB" id="X0VFY3"/>
<dbReference type="InterPro" id="IPR002295">
    <property type="entry name" value="N4/N6-MTase_EcoPI_Mod-like"/>
</dbReference>
<keyword evidence="3" id="KW-0949">S-adenosyl-L-methionine</keyword>
<name>X0VFY3_9ZZZZ</name>
<keyword evidence="1" id="KW-0489">Methyltransferase</keyword>
<dbReference type="SUPFAM" id="SSF53335">
    <property type="entry name" value="S-adenosyl-L-methionine-dependent methyltransferases"/>
    <property type="match status" value="1"/>
</dbReference>